<evidence type="ECO:0000256" key="12">
    <source>
        <dbReference type="RuleBase" id="RU363032"/>
    </source>
</evidence>
<dbReference type="InterPro" id="IPR010065">
    <property type="entry name" value="AA_ABC_transptr_permease_3TM"/>
</dbReference>
<dbReference type="PANTHER" id="PTHR30614:SF35">
    <property type="entry name" value="ABC TRANSPORTER PERMEASE PROTEIN"/>
    <property type="match status" value="1"/>
</dbReference>
<comment type="caution">
    <text evidence="14">The sequence shown here is derived from an EMBL/GenBank/DDBJ whole genome shotgun (WGS) entry which is preliminary data.</text>
</comment>
<proteinExistence type="inferred from homology"/>
<evidence type="ECO:0000256" key="6">
    <source>
        <dbReference type="ARBA" id="ARBA00022970"/>
    </source>
</evidence>
<dbReference type="CDD" id="cd06261">
    <property type="entry name" value="TM_PBP2"/>
    <property type="match status" value="1"/>
</dbReference>
<dbReference type="NCBIfam" id="TIGR01726">
    <property type="entry name" value="HEQRo_perm_3TM"/>
    <property type="match status" value="1"/>
</dbReference>
<dbReference type="InterPro" id="IPR035906">
    <property type="entry name" value="MetI-like_sf"/>
</dbReference>
<gene>
    <name evidence="14" type="ORF">ABFB10_00315</name>
</gene>
<comment type="subcellular location">
    <subcellularLocation>
        <location evidence="1">Cell inner membrane</location>
        <topology evidence="1">Multi-pass membrane protein</topology>
    </subcellularLocation>
    <subcellularLocation>
        <location evidence="12">Cell membrane</location>
        <topology evidence="12">Multi-pass membrane protein</topology>
    </subcellularLocation>
</comment>
<dbReference type="GO" id="GO:0006865">
    <property type="term" value="P:amino acid transport"/>
    <property type="evidence" value="ECO:0007669"/>
    <property type="project" value="UniProtKB-KW"/>
</dbReference>
<feature type="domain" description="ABC transmembrane type-1" evidence="13">
    <location>
        <begin position="20"/>
        <end position="208"/>
    </location>
</feature>
<keyword evidence="4" id="KW-1003">Cell membrane</keyword>
<evidence type="ECO:0000313" key="14">
    <source>
        <dbReference type="EMBL" id="MEN9059708.1"/>
    </source>
</evidence>
<evidence type="ECO:0000256" key="9">
    <source>
        <dbReference type="ARBA" id="ARBA00060298"/>
    </source>
</evidence>
<feature type="transmembrane region" description="Helical" evidence="12">
    <location>
        <begin position="20"/>
        <end position="42"/>
    </location>
</feature>
<evidence type="ECO:0000256" key="1">
    <source>
        <dbReference type="ARBA" id="ARBA00004429"/>
    </source>
</evidence>
<evidence type="ECO:0000256" key="7">
    <source>
        <dbReference type="ARBA" id="ARBA00022989"/>
    </source>
</evidence>
<dbReference type="AlphaFoldDB" id="A0AAW9SMJ1"/>
<comment type="function">
    <text evidence="9">Part of the ABC transporter complex GltIJKL involved in glutamate and aspartate uptake. Probably responsible for the translocation of the substrate across the membrane.</text>
</comment>
<dbReference type="Gene3D" id="1.10.3720.10">
    <property type="entry name" value="MetI-like"/>
    <property type="match status" value="1"/>
</dbReference>
<keyword evidence="15" id="KW-1185">Reference proteome</keyword>
<name>A0AAW9SMJ1_9RHOB</name>
<evidence type="ECO:0000256" key="11">
    <source>
        <dbReference type="ARBA" id="ARBA00073645"/>
    </source>
</evidence>
<evidence type="ECO:0000256" key="3">
    <source>
        <dbReference type="ARBA" id="ARBA00022448"/>
    </source>
</evidence>
<comment type="similarity">
    <text evidence="2">Belongs to the binding-protein-dependent transport system permease family. HisMQ subfamily.</text>
</comment>
<dbReference type="InterPro" id="IPR043429">
    <property type="entry name" value="ArtM/GltK/GlnP/TcyL/YhdX-like"/>
</dbReference>
<dbReference type="FunFam" id="1.10.3720.10:FF:000006">
    <property type="entry name" value="Glutamate/aspartate ABC transporter, permease protein GltK"/>
    <property type="match status" value="1"/>
</dbReference>
<feature type="transmembrane region" description="Helical" evidence="12">
    <location>
        <begin position="89"/>
        <end position="108"/>
    </location>
</feature>
<dbReference type="GO" id="GO:0043190">
    <property type="term" value="C:ATP-binding cassette (ABC) transporter complex"/>
    <property type="evidence" value="ECO:0007669"/>
    <property type="project" value="InterPro"/>
</dbReference>
<evidence type="ECO:0000259" key="13">
    <source>
        <dbReference type="PROSITE" id="PS50928"/>
    </source>
</evidence>
<keyword evidence="3 12" id="KW-0813">Transport</keyword>
<dbReference type="InterPro" id="IPR000515">
    <property type="entry name" value="MetI-like"/>
</dbReference>
<organism evidence="14 15">
    <name type="scientific">Ponticoccus litoralis</name>
    <dbReference type="NCBI Taxonomy" id="422297"/>
    <lineage>
        <taxon>Bacteria</taxon>
        <taxon>Pseudomonadati</taxon>
        <taxon>Pseudomonadota</taxon>
        <taxon>Alphaproteobacteria</taxon>
        <taxon>Rhodobacterales</taxon>
        <taxon>Roseobacteraceae</taxon>
        <taxon>Ponticoccus</taxon>
    </lineage>
</organism>
<keyword evidence="8 12" id="KW-0472">Membrane</keyword>
<accession>A0AAW9SMJ1</accession>
<keyword evidence="6" id="KW-0029">Amino-acid transport</keyword>
<evidence type="ECO:0000256" key="4">
    <source>
        <dbReference type="ARBA" id="ARBA00022475"/>
    </source>
</evidence>
<keyword evidence="7 12" id="KW-1133">Transmembrane helix</keyword>
<feature type="transmembrane region" description="Helical" evidence="12">
    <location>
        <begin position="189"/>
        <end position="208"/>
    </location>
</feature>
<reference evidence="14 15" key="1">
    <citation type="submission" date="2024-05" db="EMBL/GenBank/DDBJ databases">
        <title>Genome sequence of Ponticoccus litoralis KCCM 90028.</title>
        <authorList>
            <person name="Kim J.M."/>
            <person name="Lee J.K."/>
            <person name="Choi B.J."/>
            <person name="Bayburt H."/>
            <person name="Baek J.H."/>
            <person name="Jeon C.O."/>
        </authorList>
    </citation>
    <scope>NUCLEOTIDE SEQUENCE [LARGE SCALE GENOMIC DNA]</scope>
    <source>
        <strain evidence="14 15">KCCM 90028</strain>
    </source>
</reference>
<evidence type="ECO:0000313" key="15">
    <source>
        <dbReference type="Proteomes" id="UP001428774"/>
    </source>
</evidence>
<dbReference type="RefSeq" id="WP_347164855.1">
    <property type="nucleotide sequence ID" value="NZ_JBDNCH010000001.1"/>
</dbReference>
<protein>
    <recommendedName>
        <fullName evidence="11">Glutamate/aspartate import permease protein GltK</fullName>
    </recommendedName>
</protein>
<evidence type="ECO:0000256" key="10">
    <source>
        <dbReference type="ARBA" id="ARBA00062718"/>
    </source>
</evidence>
<dbReference type="Proteomes" id="UP001428774">
    <property type="component" value="Unassembled WGS sequence"/>
</dbReference>
<sequence>MTNLNFRPLWRYEDAWWEGVITTLELTALAVLGGLALGLLGARALRSGHPVATRITRGYVEVIRNTPALIQIFLIFFVLPGLGLRLPPFPAAAIALSIYFGAYMTEIFRSGLDSIPKSQIEAGACLGLSRWQLFRHVVLPPALRNIYPSMTSQFVLLMLGTSLASQVSVDELFHAAGFIDSRTYRSFEVYALACAIYLGMAIFFRLAFAGIGKLAFRWPEGR</sequence>
<dbReference type="GO" id="GO:0022857">
    <property type="term" value="F:transmembrane transporter activity"/>
    <property type="evidence" value="ECO:0007669"/>
    <property type="project" value="InterPro"/>
</dbReference>
<feature type="transmembrane region" description="Helical" evidence="12">
    <location>
        <begin position="62"/>
        <end position="83"/>
    </location>
</feature>
<dbReference type="Pfam" id="PF00528">
    <property type="entry name" value="BPD_transp_1"/>
    <property type="match status" value="1"/>
</dbReference>
<evidence type="ECO:0000256" key="2">
    <source>
        <dbReference type="ARBA" id="ARBA00010072"/>
    </source>
</evidence>
<dbReference type="PANTHER" id="PTHR30614">
    <property type="entry name" value="MEMBRANE COMPONENT OF AMINO ACID ABC TRANSPORTER"/>
    <property type="match status" value="1"/>
</dbReference>
<keyword evidence="5 12" id="KW-0812">Transmembrane</keyword>
<evidence type="ECO:0000256" key="5">
    <source>
        <dbReference type="ARBA" id="ARBA00022692"/>
    </source>
</evidence>
<evidence type="ECO:0000256" key="8">
    <source>
        <dbReference type="ARBA" id="ARBA00023136"/>
    </source>
</evidence>
<dbReference type="SUPFAM" id="SSF161098">
    <property type="entry name" value="MetI-like"/>
    <property type="match status" value="1"/>
</dbReference>
<dbReference type="EMBL" id="JBDNCH010000001">
    <property type="protein sequence ID" value="MEN9059708.1"/>
    <property type="molecule type" value="Genomic_DNA"/>
</dbReference>
<comment type="subunit">
    <text evidence="10">The complex is composed of two ATP-binding proteins (GltL), two transmembrane proteins (GltJ and GltK) and a solute-binding protein (GltI).</text>
</comment>
<dbReference type="PROSITE" id="PS50928">
    <property type="entry name" value="ABC_TM1"/>
    <property type="match status" value="1"/>
</dbReference>